<organism evidence="4 5">
    <name type="scientific">Hymenobacter monticola</name>
    <dbReference type="NCBI Taxonomy" id="1705399"/>
    <lineage>
        <taxon>Bacteria</taxon>
        <taxon>Pseudomonadati</taxon>
        <taxon>Bacteroidota</taxon>
        <taxon>Cytophagia</taxon>
        <taxon>Cytophagales</taxon>
        <taxon>Hymenobacteraceae</taxon>
        <taxon>Hymenobacter</taxon>
    </lineage>
</organism>
<evidence type="ECO:0000256" key="1">
    <source>
        <dbReference type="SAM" id="MobiDB-lite"/>
    </source>
</evidence>
<evidence type="ECO:0000259" key="3">
    <source>
        <dbReference type="Pfam" id="PF13751"/>
    </source>
</evidence>
<dbReference type="EMBL" id="CP094538">
    <property type="protein sequence ID" value="UOE36823.1"/>
    <property type="molecule type" value="Genomic_DNA"/>
</dbReference>
<dbReference type="NCBIfam" id="NF033551">
    <property type="entry name" value="transpos_IS1182"/>
    <property type="match status" value="1"/>
</dbReference>
<dbReference type="InterPro" id="IPR047629">
    <property type="entry name" value="IS1182_transpos"/>
</dbReference>
<dbReference type="InterPro" id="IPR025668">
    <property type="entry name" value="Tnp_DDE_dom"/>
</dbReference>
<accession>A0ABY4BGE1</accession>
<keyword evidence="4" id="KW-0614">Plasmid</keyword>
<feature type="domain" description="Transposase InsH N-terminal" evidence="2">
    <location>
        <begin position="16"/>
        <end position="111"/>
    </location>
</feature>
<evidence type="ECO:0000259" key="2">
    <source>
        <dbReference type="Pfam" id="PF05598"/>
    </source>
</evidence>
<dbReference type="InterPro" id="IPR008490">
    <property type="entry name" value="Transposase_InsH_N"/>
</dbReference>
<dbReference type="PANTHER" id="PTHR33408:SF4">
    <property type="entry name" value="TRANSPOSASE DDE DOMAIN-CONTAINING PROTEIN"/>
    <property type="match status" value="1"/>
</dbReference>
<dbReference type="Pfam" id="PF13751">
    <property type="entry name" value="DDE_Tnp_1_6"/>
    <property type="match status" value="1"/>
</dbReference>
<evidence type="ECO:0000313" key="4">
    <source>
        <dbReference type="EMBL" id="UOE36823.1"/>
    </source>
</evidence>
<dbReference type="Pfam" id="PF05598">
    <property type="entry name" value="DUF772"/>
    <property type="match status" value="1"/>
</dbReference>
<feature type="region of interest" description="Disordered" evidence="1">
    <location>
        <begin position="485"/>
        <end position="517"/>
    </location>
</feature>
<feature type="domain" description="Transposase DDE" evidence="3">
    <location>
        <begin position="341"/>
        <end position="463"/>
    </location>
</feature>
<name>A0ABY4BGE1_9BACT</name>
<protein>
    <submittedName>
        <fullName evidence="4">IS1182 family transposase</fullName>
    </submittedName>
</protein>
<evidence type="ECO:0000313" key="5">
    <source>
        <dbReference type="Proteomes" id="UP000831390"/>
    </source>
</evidence>
<proteinExistence type="predicted"/>
<reference evidence="4 5" key="1">
    <citation type="submission" date="2022-03" db="EMBL/GenBank/DDBJ databases">
        <title>Hymenobactersp. isolated from the air.</title>
        <authorList>
            <person name="Won M."/>
            <person name="Kwon S.-W."/>
        </authorList>
    </citation>
    <scope>NUCLEOTIDE SEQUENCE [LARGE SCALE GENOMIC DNA]</scope>
    <source>
        <strain evidence="4 5">KACC 22596</strain>
        <plasmid evidence="4 5">unnamed4</plasmid>
    </source>
</reference>
<dbReference type="PANTHER" id="PTHR33408">
    <property type="entry name" value="TRANSPOSASE"/>
    <property type="match status" value="1"/>
</dbReference>
<dbReference type="RefSeq" id="WP_243521040.1">
    <property type="nucleotide sequence ID" value="NZ_CP094538.1"/>
</dbReference>
<sequence length="517" mass="57940">MQGKKLFLDKEVVRFRLSERVRPHNLYRRLAELVDWSFLYDATRGLYSHTGQPSLDPVVFFKLVLVGRLENLVSDRRLLEHCALRLDILLFLGYEVDEELPWHSTVSRTRQLFPAAVFERLFDLVFAQCVARGLVAGDTQAVDSAPVKANASLEAVLEKQAAGPAGPHLSGREQTPAAGSVLTAPAHQLRQLATGQRRRQGAQTGALGAQHEKARLLSNKTHYSPTDPDARISVKPGKARALNYLCSLAVDTAHGVISHVQADYADKRDSLHLPRLLTGLQQRLRTNELPLRALLADAGYANGPNYAGLEAAHITAWIPVFGQYKPEIEGFTYDRATDAFTCPEGKQLPFQKYDTNQDGGWHKIYWATCSDCQQCPRKAMCVPRAKRKQINRSIYDAAYRRAWQRQQSRWGQRKRRVRQGTVEPVFGNLIHHYGLRRMNVRGLAGAHKTMLLTAVAYNLKKLLKHRPQQQISTAMVLARPLLAAQRPHERHNRQTSAVTGPAATDPSVPRFLASATT</sequence>
<gene>
    <name evidence="4" type="ORF">MTP16_25435</name>
</gene>
<geneLocation type="plasmid" evidence="4 5">
    <name>unnamed4</name>
</geneLocation>
<dbReference type="Proteomes" id="UP000831390">
    <property type="component" value="Plasmid unnamed4"/>
</dbReference>
<keyword evidence="5" id="KW-1185">Reference proteome</keyword>